<feature type="compositionally biased region" description="Low complexity" evidence="1">
    <location>
        <begin position="59"/>
        <end position="72"/>
    </location>
</feature>
<evidence type="ECO:0000313" key="2">
    <source>
        <dbReference type="EMBL" id="CAK0836953.1"/>
    </source>
</evidence>
<keyword evidence="3" id="KW-1185">Reference proteome</keyword>
<name>A0ABN9SWN7_9DINO</name>
<proteinExistence type="predicted"/>
<dbReference type="Proteomes" id="UP001189429">
    <property type="component" value="Unassembled WGS sequence"/>
</dbReference>
<sequence length="251" mass="27109">AVAPTARWLPCRLGSVPNITSKEANELSRLPEKAGDEAGASLHSGAGKSLASAEARVKQAPSPQQAVQQQRGQVRRLEKQMETELARLLRFQPEADREYKGAVQKLTEEPNLAASSTPPSVVKLEDLLAGSADTAALTNCDVLEDRSPGDPEERQKRSNAVSLGITDTAKQLFKNAIGQAKAAQAAHAAQRARLACKMRRSHGGQATDGGGGEANRQLAVSRLVRRQRVHLRRQILHPQVMRAPELALRFS</sequence>
<gene>
    <name evidence="2" type="ORF">PCOR1329_LOCUS33300</name>
</gene>
<feature type="region of interest" description="Disordered" evidence="1">
    <location>
        <begin position="24"/>
        <end position="75"/>
    </location>
</feature>
<evidence type="ECO:0000313" key="3">
    <source>
        <dbReference type="Proteomes" id="UP001189429"/>
    </source>
</evidence>
<reference evidence="2" key="1">
    <citation type="submission" date="2023-10" db="EMBL/GenBank/DDBJ databases">
        <authorList>
            <person name="Chen Y."/>
            <person name="Shah S."/>
            <person name="Dougan E. K."/>
            <person name="Thang M."/>
            <person name="Chan C."/>
        </authorList>
    </citation>
    <scope>NUCLEOTIDE SEQUENCE [LARGE SCALE GENOMIC DNA]</scope>
</reference>
<feature type="non-terminal residue" evidence="2">
    <location>
        <position position="1"/>
    </location>
</feature>
<evidence type="ECO:0000256" key="1">
    <source>
        <dbReference type="SAM" id="MobiDB-lite"/>
    </source>
</evidence>
<feature type="compositionally biased region" description="Basic and acidic residues" evidence="1">
    <location>
        <begin position="24"/>
        <end position="36"/>
    </location>
</feature>
<dbReference type="EMBL" id="CAUYUJ010013938">
    <property type="protein sequence ID" value="CAK0836953.1"/>
    <property type="molecule type" value="Genomic_DNA"/>
</dbReference>
<feature type="non-terminal residue" evidence="2">
    <location>
        <position position="251"/>
    </location>
</feature>
<protein>
    <submittedName>
        <fullName evidence="2">Uncharacterized protein</fullName>
    </submittedName>
</protein>
<comment type="caution">
    <text evidence="2">The sequence shown here is derived from an EMBL/GenBank/DDBJ whole genome shotgun (WGS) entry which is preliminary data.</text>
</comment>
<organism evidence="2 3">
    <name type="scientific">Prorocentrum cordatum</name>
    <dbReference type="NCBI Taxonomy" id="2364126"/>
    <lineage>
        <taxon>Eukaryota</taxon>
        <taxon>Sar</taxon>
        <taxon>Alveolata</taxon>
        <taxon>Dinophyceae</taxon>
        <taxon>Prorocentrales</taxon>
        <taxon>Prorocentraceae</taxon>
        <taxon>Prorocentrum</taxon>
    </lineage>
</organism>
<accession>A0ABN9SWN7</accession>